<evidence type="ECO:0000313" key="2">
    <source>
        <dbReference type="Proteomes" id="UP000176902"/>
    </source>
</evidence>
<sequence length="107" mass="11625">MEKRDEVTARLAASGKPLAIQALKPGYELDAELATAYLVSAAKSGIYPVNLSDTLAAAGREIHFKAQIEPPSNVLRPPHPEESFIAEDHMYTGLIHLARAIVSHPIR</sequence>
<accession>A0A1F5JVE9</accession>
<name>A0A1F5JVE9_9BACT</name>
<organism evidence="1 2">
    <name type="scientific">Candidatus Daviesbacteria bacterium RIFCSPHIGHO2_02_FULL_36_13</name>
    <dbReference type="NCBI Taxonomy" id="1797768"/>
    <lineage>
        <taxon>Bacteria</taxon>
        <taxon>Candidatus Daviesiibacteriota</taxon>
    </lineage>
</organism>
<reference evidence="1 2" key="1">
    <citation type="journal article" date="2016" name="Nat. Commun.">
        <title>Thousands of microbial genomes shed light on interconnected biogeochemical processes in an aquifer system.</title>
        <authorList>
            <person name="Anantharaman K."/>
            <person name="Brown C.T."/>
            <person name="Hug L.A."/>
            <person name="Sharon I."/>
            <person name="Castelle C.J."/>
            <person name="Probst A.J."/>
            <person name="Thomas B.C."/>
            <person name="Singh A."/>
            <person name="Wilkins M.J."/>
            <person name="Karaoz U."/>
            <person name="Brodie E.L."/>
            <person name="Williams K.H."/>
            <person name="Hubbard S.S."/>
            <person name="Banfield J.F."/>
        </authorList>
    </citation>
    <scope>NUCLEOTIDE SEQUENCE [LARGE SCALE GENOMIC DNA]</scope>
</reference>
<comment type="caution">
    <text evidence="1">The sequence shown here is derived from an EMBL/GenBank/DDBJ whole genome shotgun (WGS) entry which is preliminary data.</text>
</comment>
<dbReference type="EMBL" id="MFCV01000024">
    <property type="protein sequence ID" value="OGE32595.1"/>
    <property type="molecule type" value="Genomic_DNA"/>
</dbReference>
<gene>
    <name evidence="1" type="ORF">A3C59_02125</name>
</gene>
<protein>
    <submittedName>
        <fullName evidence="1">Uncharacterized protein</fullName>
    </submittedName>
</protein>
<dbReference type="Proteomes" id="UP000176902">
    <property type="component" value="Unassembled WGS sequence"/>
</dbReference>
<evidence type="ECO:0000313" key="1">
    <source>
        <dbReference type="EMBL" id="OGE32595.1"/>
    </source>
</evidence>
<proteinExistence type="predicted"/>
<dbReference type="STRING" id="1797768.A3C59_02125"/>
<dbReference type="AlphaFoldDB" id="A0A1F5JVE9"/>